<proteinExistence type="predicted"/>
<keyword evidence="2" id="KW-1185">Reference proteome</keyword>
<protein>
    <submittedName>
        <fullName evidence="1">Uncharacterized protein, isoform A</fullName>
    </submittedName>
</protein>
<accession>A0A0Q9XRK2</accession>
<sequence length="149" mass="16178">MRNCDKSALDNKEEWIATGFLSVVFHVMAARPVEGGRTRTSEAGIQGVMQQISGDIQRDIQGVQVSSRSGFISINWNFKSETGSGTSHVISNSTGTWVASTSCCIDCSCIHNCNGYGHRHLHQGRLGWWNQRSASIELAPLADVLIAAV</sequence>
<evidence type="ECO:0000313" key="2">
    <source>
        <dbReference type="Proteomes" id="UP000009192"/>
    </source>
</evidence>
<dbReference type="AlphaFoldDB" id="A0A0Q9XRK2"/>
<dbReference type="KEGG" id="dmo:Dmoj_GI25641"/>
<evidence type="ECO:0000313" key="1">
    <source>
        <dbReference type="EMBL" id="KRG07201.1"/>
    </source>
</evidence>
<organism evidence="1 2">
    <name type="scientific">Drosophila mojavensis</name>
    <name type="common">Fruit fly</name>
    <dbReference type="NCBI Taxonomy" id="7230"/>
    <lineage>
        <taxon>Eukaryota</taxon>
        <taxon>Metazoa</taxon>
        <taxon>Ecdysozoa</taxon>
        <taxon>Arthropoda</taxon>
        <taxon>Hexapoda</taxon>
        <taxon>Insecta</taxon>
        <taxon>Pterygota</taxon>
        <taxon>Neoptera</taxon>
        <taxon>Endopterygota</taxon>
        <taxon>Diptera</taxon>
        <taxon>Brachycera</taxon>
        <taxon>Muscomorpha</taxon>
        <taxon>Ephydroidea</taxon>
        <taxon>Drosophilidae</taxon>
        <taxon>Drosophila</taxon>
    </lineage>
</organism>
<dbReference type="Proteomes" id="UP000009192">
    <property type="component" value="Unassembled WGS sequence"/>
</dbReference>
<dbReference type="InParanoid" id="A0A0Q9XRK2"/>
<reference evidence="1 2" key="1">
    <citation type="journal article" date="2007" name="Nature">
        <title>Evolution of genes and genomes on the Drosophila phylogeny.</title>
        <authorList>
            <consortium name="Drosophila 12 Genomes Consortium"/>
            <person name="Clark A.G."/>
            <person name="Eisen M.B."/>
            <person name="Smith D.R."/>
            <person name="Bergman C.M."/>
            <person name="Oliver B."/>
            <person name="Markow T.A."/>
            <person name="Kaufman T.C."/>
            <person name="Kellis M."/>
            <person name="Gelbart W."/>
            <person name="Iyer V.N."/>
            <person name="Pollard D.A."/>
            <person name="Sackton T.B."/>
            <person name="Larracuente A.M."/>
            <person name="Singh N.D."/>
            <person name="Abad J.P."/>
            <person name="Abt D.N."/>
            <person name="Adryan B."/>
            <person name="Aguade M."/>
            <person name="Akashi H."/>
            <person name="Anderson W.W."/>
            <person name="Aquadro C.F."/>
            <person name="Ardell D.H."/>
            <person name="Arguello R."/>
            <person name="Artieri C.G."/>
            <person name="Barbash D.A."/>
            <person name="Barker D."/>
            <person name="Barsanti P."/>
            <person name="Batterham P."/>
            <person name="Batzoglou S."/>
            <person name="Begun D."/>
            <person name="Bhutkar A."/>
            <person name="Blanco E."/>
            <person name="Bosak S.A."/>
            <person name="Bradley R.K."/>
            <person name="Brand A.D."/>
            <person name="Brent M.R."/>
            <person name="Brooks A.N."/>
            <person name="Brown R.H."/>
            <person name="Butlin R.K."/>
            <person name="Caggese C."/>
            <person name="Calvi B.R."/>
            <person name="Bernardo de Carvalho A."/>
            <person name="Caspi A."/>
            <person name="Castrezana S."/>
            <person name="Celniker S.E."/>
            <person name="Chang J.L."/>
            <person name="Chapple C."/>
            <person name="Chatterji S."/>
            <person name="Chinwalla A."/>
            <person name="Civetta A."/>
            <person name="Clifton S.W."/>
            <person name="Comeron J.M."/>
            <person name="Costello J.C."/>
            <person name="Coyne J.A."/>
            <person name="Daub J."/>
            <person name="David R.G."/>
            <person name="Delcher A.L."/>
            <person name="Delehaunty K."/>
            <person name="Do C.B."/>
            <person name="Ebling H."/>
            <person name="Edwards K."/>
            <person name="Eickbush T."/>
            <person name="Evans J.D."/>
            <person name="Filipski A."/>
            <person name="Findeiss S."/>
            <person name="Freyhult E."/>
            <person name="Fulton L."/>
            <person name="Fulton R."/>
            <person name="Garcia A.C."/>
            <person name="Gardiner A."/>
            <person name="Garfield D.A."/>
            <person name="Garvin B.E."/>
            <person name="Gibson G."/>
            <person name="Gilbert D."/>
            <person name="Gnerre S."/>
            <person name="Godfrey J."/>
            <person name="Good R."/>
            <person name="Gotea V."/>
            <person name="Gravely B."/>
            <person name="Greenberg A.J."/>
            <person name="Griffiths-Jones S."/>
            <person name="Gross S."/>
            <person name="Guigo R."/>
            <person name="Gustafson E.A."/>
            <person name="Haerty W."/>
            <person name="Hahn M.W."/>
            <person name="Halligan D.L."/>
            <person name="Halpern A.L."/>
            <person name="Halter G.M."/>
            <person name="Han M.V."/>
            <person name="Heger A."/>
            <person name="Hillier L."/>
            <person name="Hinrichs A.S."/>
            <person name="Holmes I."/>
            <person name="Hoskins R.A."/>
            <person name="Hubisz M.J."/>
            <person name="Hultmark D."/>
            <person name="Huntley M.A."/>
            <person name="Jaffe D.B."/>
            <person name="Jagadeeshan S."/>
            <person name="Jeck W.R."/>
            <person name="Johnson J."/>
            <person name="Jones C.D."/>
            <person name="Jordan W.C."/>
            <person name="Karpen G.H."/>
            <person name="Kataoka E."/>
            <person name="Keightley P.D."/>
            <person name="Kheradpour P."/>
            <person name="Kirkness E.F."/>
            <person name="Koerich L.B."/>
            <person name="Kristiansen K."/>
            <person name="Kudrna D."/>
            <person name="Kulathinal R.J."/>
            <person name="Kumar S."/>
            <person name="Kwok R."/>
            <person name="Lander E."/>
            <person name="Langley C.H."/>
            <person name="Lapoint R."/>
            <person name="Lazzaro B.P."/>
            <person name="Lee S.J."/>
            <person name="Levesque L."/>
            <person name="Li R."/>
            <person name="Lin C.F."/>
            <person name="Lin M.F."/>
            <person name="Lindblad-Toh K."/>
            <person name="Llopart A."/>
            <person name="Long M."/>
            <person name="Low L."/>
            <person name="Lozovsky E."/>
            <person name="Lu J."/>
            <person name="Luo M."/>
            <person name="Machado C.A."/>
            <person name="Makalowski W."/>
            <person name="Marzo M."/>
            <person name="Matsuda M."/>
            <person name="Matzkin L."/>
            <person name="McAllister B."/>
            <person name="McBride C.S."/>
            <person name="McKernan B."/>
            <person name="McKernan K."/>
            <person name="Mendez-Lago M."/>
            <person name="Minx P."/>
            <person name="Mollenhauer M.U."/>
            <person name="Montooth K."/>
            <person name="Mount S.M."/>
            <person name="Mu X."/>
            <person name="Myers E."/>
            <person name="Negre B."/>
            <person name="Newfeld S."/>
            <person name="Nielsen R."/>
            <person name="Noor M.A."/>
            <person name="O'Grady P."/>
            <person name="Pachter L."/>
            <person name="Papaceit M."/>
            <person name="Parisi M.J."/>
            <person name="Parisi M."/>
            <person name="Parts L."/>
            <person name="Pedersen J.S."/>
            <person name="Pesole G."/>
            <person name="Phillippy A.M."/>
            <person name="Ponting C.P."/>
            <person name="Pop M."/>
            <person name="Porcelli D."/>
            <person name="Powell J.R."/>
            <person name="Prohaska S."/>
            <person name="Pruitt K."/>
            <person name="Puig M."/>
            <person name="Quesneville H."/>
            <person name="Ram K.R."/>
            <person name="Rand D."/>
            <person name="Rasmussen M.D."/>
            <person name="Reed L.K."/>
            <person name="Reenan R."/>
            <person name="Reily A."/>
            <person name="Remington K.A."/>
            <person name="Rieger T.T."/>
            <person name="Ritchie M.G."/>
            <person name="Robin C."/>
            <person name="Rogers Y.H."/>
            <person name="Rohde C."/>
            <person name="Rozas J."/>
            <person name="Rubenfield M.J."/>
            <person name="Ruiz A."/>
            <person name="Russo S."/>
            <person name="Salzberg S.L."/>
            <person name="Sanchez-Gracia A."/>
            <person name="Saranga D.J."/>
            <person name="Sato H."/>
            <person name="Schaeffer S.W."/>
            <person name="Schatz M.C."/>
            <person name="Schlenke T."/>
            <person name="Schwartz R."/>
            <person name="Segarra C."/>
            <person name="Singh R.S."/>
            <person name="Sirot L."/>
            <person name="Sirota M."/>
            <person name="Sisneros N.B."/>
            <person name="Smith C.D."/>
            <person name="Smith T.F."/>
            <person name="Spieth J."/>
            <person name="Stage D.E."/>
            <person name="Stark A."/>
            <person name="Stephan W."/>
            <person name="Strausberg R.L."/>
            <person name="Strempel S."/>
            <person name="Sturgill D."/>
            <person name="Sutton G."/>
            <person name="Sutton G.G."/>
            <person name="Tao W."/>
            <person name="Teichmann S."/>
            <person name="Tobari Y.N."/>
            <person name="Tomimura Y."/>
            <person name="Tsolas J.M."/>
            <person name="Valente V.L."/>
            <person name="Venter E."/>
            <person name="Venter J.C."/>
            <person name="Vicario S."/>
            <person name="Vieira F.G."/>
            <person name="Vilella A.J."/>
            <person name="Villasante A."/>
            <person name="Walenz B."/>
            <person name="Wang J."/>
            <person name="Wasserman M."/>
            <person name="Watts T."/>
            <person name="Wilson D."/>
            <person name="Wilson R.K."/>
            <person name="Wing R.A."/>
            <person name="Wolfner M.F."/>
            <person name="Wong A."/>
            <person name="Wong G.K."/>
            <person name="Wu C.I."/>
            <person name="Wu G."/>
            <person name="Yamamoto D."/>
            <person name="Yang H.P."/>
            <person name="Yang S.P."/>
            <person name="Yorke J.A."/>
            <person name="Yoshida K."/>
            <person name="Zdobnov E."/>
            <person name="Zhang P."/>
            <person name="Zhang Y."/>
            <person name="Zimin A.V."/>
            <person name="Baldwin J."/>
            <person name="Abdouelleil A."/>
            <person name="Abdulkadir J."/>
            <person name="Abebe A."/>
            <person name="Abera B."/>
            <person name="Abreu J."/>
            <person name="Acer S.C."/>
            <person name="Aftuck L."/>
            <person name="Alexander A."/>
            <person name="An P."/>
            <person name="Anderson E."/>
            <person name="Anderson S."/>
            <person name="Arachi H."/>
            <person name="Azer M."/>
            <person name="Bachantsang P."/>
            <person name="Barry A."/>
            <person name="Bayul T."/>
            <person name="Berlin A."/>
            <person name="Bessette D."/>
            <person name="Bloom T."/>
            <person name="Blye J."/>
            <person name="Boguslavskiy L."/>
            <person name="Bonnet C."/>
            <person name="Boukhgalter B."/>
            <person name="Bourzgui I."/>
            <person name="Brown A."/>
            <person name="Cahill P."/>
            <person name="Channer S."/>
            <person name="Cheshatsang Y."/>
            <person name="Chuda L."/>
            <person name="Citroen M."/>
            <person name="Collymore A."/>
            <person name="Cooke P."/>
            <person name="Costello M."/>
            <person name="D'Aco K."/>
            <person name="Daza R."/>
            <person name="De Haan G."/>
            <person name="DeGray S."/>
            <person name="DeMaso C."/>
            <person name="Dhargay N."/>
            <person name="Dooley K."/>
            <person name="Dooley E."/>
            <person name="Doricent M."/>
            <person name="Dorje P."/>
            <person name="Dorjee K."/>
            <person name="Dupes A."/>
            <person name="Elong R."/>
            <person name="Falk J."/>
            <person name="Farina A."/>
            <person name="Faro S."/>
            <person name="Ferguson D."/>
            <person name="Fisher S."/>
            <person name="Foley C.D."/>
            <person name="Franke A."/>
            <person name="Friedrich D."/>
            <person name="Gadbois L."/>
            <person name="Gearin G."/>
            <person name="Gearin C.R."/>
            <person name="Giannoukos G."/>
            <person name="Goode T."/>
            <person name="Graham J."/>
            <person name="Grandbois E."/>
            <person name="Grewal S."/>
            <person name="Gyaltsen K."/>
            <person name="Hafez N."/>
            <person name="Hagos B."/>
            <person name="Hall J."/>
            <person name="Henson C."/>
            <person name="Hollinger A."/>
            <person name="Honan T."/>
            <person name="Huard M.D."/>
            <person name="Hughes L."/>
            <person name="Hurhula B."/>
            <person name="Husby M.E."/>
            <person name="Kamat A."/>
            <person name="Kanga B."/>
            <person name="Kashin S."/>
            <person name="Khazanovich D."/>
            <person name="Kisner P."/>
            <person name="Lance K."/>
            <person name="Lara M."/>
            <person name="Lee W."/>
            <person name="Lennon N."/>
            <person name="Letendre F."/>
            <person name="LeVine R."/>
            <person name="Lipovsky A."/>
            <person name="Liu X."/>
            <person name="Liu J."/>
            <person name="Liu S."/>
            <person name="Lokyitsang T."/>
            <person name="Lokyitsang Y."/>
            <person name="Lubonja R."/>
            <person name="Lui A."/>
            <person name="MacDonald P."/>
            <person name="Magnisalis V."/>
            <person name="Maru K."/>
            <person name="Matthews C."/>
            <person name="McCusker W."/>
            <person name="McDonough S."/>
            <person name="Mehta T."/>
            <person name="Meldrim J."/>
            <person name="Meneus L."/>
            <person name="Mihai O."/>
            <person name="Mihalev A."/>
            <person name="Mihova T."/>
            <person name="Mittelman R."/>
            <person name="Mlenga V."/>
            <person name="Montmayeur A."/>
            <person name="Mulrain L."/>
            <person name="Navidi A."/>
            <person name="Naylor J."/>
            <person name="Negash T."/>
            <person name="Nguyen T."/>
            <person name="Nguyen N."/>
            <person name="Nicol R."/>
            <person name="Norbu C."/>
            <person name="Norbu N."/>
            <person name="Novod N."/>
            <person name="O'Neill B."/>
            <person name="Osman S."/>
            <person name="Markiewicz E."/>
            <person name="Oyono O.L."/>
            <person name="Patti C."/>
            <person name="Phunkhang P."/>
            <person name="Pierre F."/>
            <person name="Priest M."/>
            <person name="Raghuraman S."/>
            <person name="Rege F."/>
            <person name="Reyes R."/>
            <person name="Rise C."/>
            <person name="Rogov P."/>
            <person name="Ross K."/>
            <person name="Ryan E."/>
            <person name="Settipalli S."/>
            <person name="Shea T."/>
            <person name="Sherpa N."/>
            <person name="Shi L."/>
            <person name="Shih D."/>
            <person name="Sparrow T."/>
            <person name="Spaulding J."/>
            <person name="Stalker J."/>
            <person name="Stange-Thomann N."/>
            <person name="Stavropoulos S."/>
            <person name="Stone C."/>
            <person name="Strader C."/>
            <person name="Tesfaye S."/>
            <person name="Thomson T."/>
            <person name="Thoulutsang Y."/>
            <person name="Thoulutsang D."/>
            <person name="Topham K."/>
            <person name="Topping I."/>
            <person name="Tsamla T."/>
            <person name="Vassiliev H."/>
            <person name="Vo A."/>
            <person name="Wangchuk T."/>
            <person name="Wangdi T."/>
            <person name="Weiand M."/>
            <person name="Wilkinson J."/>
            <person name="Wilson A."/>
            <person name="Yadav S."/>
            <person name="Young G."/>
            <person name="Yu Q."/>
            <person name="Zembek L."/>
            <person name="Zhong D."/>
            <person name="Zimmer A."/>
            <person name="Zwirko Z."/>
            <person name="Jaffe D.B."/>
            <person name="Alvarez P."/>
            <person name="Brockman W."/>
            <person name="Butler J."/>
            <person name="Chin C."/>
            <person name="Gnerre S."/>
            <person name="Grabherr M."/>
            <person name="Kleber M."/>
            <person name="Mauceli E."/>
            <person name="MacCallum I."/>
        </authorList>
    </citation>
    <scope>NUCLEOTIDE SEQUENCE [LARGE SCALE GENOMIC DNA]</scope>
    <source>
        <strain evidence="2">Tucson 15081-1352.22</strain>
    </source>
</reference>
<gene>
    <name evidence="1" type="primary">Dmoj\GI25641</name>
    <name evidence="1" type="ORF">Dmoj_GI25641</name>
</gene>
<name>A0A0Q9XRK2_DROMO</name>
<dbReference type="EMBL" id="CH933813">
    <property type="protein sequence ID" value="KRG07201.1"/>
    <property type="molecule type" value="Genomic_DNA"/>
</dbReference>